<organism evidence="2 3">
    <name type="scientific">Burkholderia seminalis</name>
    <dbReference type="NCBI Taxonomy" id="488731"/>
    <lineage>
        <taxon>Bacteria</taxon>
        <taxon>Pseudomonadati</taxon>
        <taxon>Pseudomonadota</taxon>
        <taxon>Betaproteobacteria</taxon>
        <taxon>Burkholderiales</taxon>
        <taxon>Burkholderiaceae</taxon>
        <taxon>Burkholderia</taxon>
        <taxon>Burkholderia cepacia complex</taxon>
    </lineage>
</organism>
<dbReference type="Proteomes" id="UP000027834">
    <property type="component" value="Chromosome 2"/>
</dbReference>
<dbReference type="InterPro" id="IPR034686">
    <property type="entry name" value="Terpene_cyclase-like_2"/>
</dbReference>
<dbReference type="AlphaFoldDB" id="A0A8A8D7J8"/>
<keyword evidence="1" id="KW-0479">Metal-binding</keyword>
<reference evidence="2" key="1">
    <citation type="submission" date="2014-04" db="EMBL/GenBank/DDBJ databases">
        <authorList>
            <person name="Ho Y.-N."/>
            <person name="Huang C.-C."/>
        </authorList>
    </citation>
    <scope>NUCLEOTIDE SEQUENCE</scope>
    <source>
        <strain evidence="2">869T2</strain>
    </source>
</reference>
<dbReference type="Pfam" id="PF19086">
    <property type="entry name" value="Terpene_syn_C_2"/>
    <property type="match status" value="1"/>
</dbReference>
<dbReference type="Gene3D" id="1.10.600.10">
    <property type="entry name" value="Farnesyl Diphosphate Synthase"/>
    <property type="match status" value="1"/>
</dbReference>
<evidence type="ECO:0000313" key="2">
    <source>
        <dbReference type="EMBL" id="QTO20684.1"/>
    </source>
</evidence>
<dbReference type="RefSeq" id="WP_080287895.1">
    <property type="nucleotide sequence ID" value="NZ_CP072521.1"/>
</dbReference>
<keyword evidence="3" id="KW-1185">Reference proteome</keyword>
<protein>
    <recommendedName>
        <fullName evidence="1">Terpene synthase</fullName>
        <ecNumber evidence="1">4.2.3.-</ecNumber>
    </recommendedName>
</protein>
<name>A0A8A8D7J8_9BURK</name>
<dbReference type="SUPFAM" id="SSF48576">
    <property type="entry name" value="Terpenoid synthases"/>
    <property type="match status" value="1"/>
</dbReference>
<dbReference type="GO" id="GO:0046872">
    <property type="term" value="F:metal ion binding"/>
    <property type="evidence" value="ECO:0007669"/>
    <property type="project" value="UniProtKB-KW"/>
</dbReference>
<dbReference type="PANTHER" id="PTHR35201">
    <property type="entry name" value="TERPENE SYNTHASE"/>
    <property type="match status" value="1"/>
</dbReference>
<proteinExistence type="inferred from homology"/>
<evidence type="ECO:0000313" key="3">
    <source>
        <dbReference type="Proteomes" id="UP000027834"/>
    </source>
</evidence>
<sequence length="344" mass="39994">MPNVHFALPRLSDARHDPRRFDAGDGAWLKRMGLQTSDDEAAKCILQIGGPSFAALTWPNLPERAVQLAADFVTLMGLLEDTCGLVAKSPQRVRDFLAPYFALTWDPDDRSVARDTPLIRAFLDIWHRASHDMSEHWRRRTQEHWRQFFNGWLREADWHAAGRYPSLYTFWEPRRESVGARVLLDHLEATCGYEIAPRTIAHPAVRQLGDLSLDTMFLVNDVFSYEREKHLGEVHNFVMVLERERGWPLDRAIDECRRLVDDAYREFTRQQHALRQSDVLPAAAGEQEWRQLEHYVGMWHDLMRGNYDWHIFMYEDGGRYIRDDLANTSYLEHVPVGAGTAARP</sequence>
<keyword evidence="1" id="KW-0456">Lyase</keyword>
<reference evidence="2" key="2">
    <citation type="submission" date="2021-03" db="EMBL/GenBank/DDBJ databases">
        <title>Complete genome sequence of Burkholderia seminalis 869T2.</title>
        <authorList>
            <person name="Hung S.-H."/>
            <person name="Huang C.-T."/>
            <person name="Huang C.-C."/>
            <person name="Kuo C.-H."/>
        </authorList>
    </citation>
    <scope>NUCLEOTIDE SEQUENCE</scope>
    <source>
        <strain evidence="2">869T2</strain>
    </source>
</reference>
<comment type="cofactor">
    <cofactor evidence="1">
        <name>Mg(2+)</name>
        <dbReference type="ChEBI" id="CHEBI:18420"/>
    </cofactor>
</comment>
<evidence type="ECO:0000256" key="1">
    <source>
        <dbReference type="RuleBase" id="RU366034"/>
    </source>
</evidence>
<dbReference type="EMBL" id="CP072521">
    <property type="protein sequence ID" value="QTO20684.1"/>
    <property type="molecule type" value="Genomic_DNA"/>
</dbReference>
<dbReference type="InterPro" id="IPR008949">
    <property type="entry name" value="Isoprenoid_synthase_dom_sf"/>
</dbReference>
<keyword evidence="1" id="KW-0460">Magnesium</keyword>
<accession>A0A8A8D7J8</accession>
<dbReference type="EC" id="4.2.3.-" evidence="1"/>
<gene>
    <name evidence="2" type="ORF">DT99_025410</name>
</gene>
<comment type="similarity">
    <text evidence="1">Belongs to the terpene synthase family.</text>
</comment>
<dbReference type="GO" id="GO:0010333">
    <property type="term" value="F:terpene synthase activity"/>
    <property type="evidence" value="ECO:0007669"/>
    <property type="project" value="InterPro"/>
</dbReference>
<dbReference type="PANTHER" id="PTHR35201:SF4">
    <property type="entry name" value="BETA-PINACENE SYNTHASE-RELATED"/>
    <property type="match status" value="1"/>
</dbReference>